<feature type="transmembrane region" description="Helical" evidence="12">
    <location>
        <begin position="103"/>
        <end position="121"/>
    </location>
</feature>
<comment type="pathway">
    <text evidence="12">Bacterial outer membrane biogenesis; enterobacterial common antigen biosynthesis.</text>
</comment>
<evidence type="ECO:0000256" key="8">
    <source>
        <dbReference type="ARBA" id="ARBA00022985"/>
    </source>
</evidence>
<keyword evidence="13" id="KW-0479">Metal-binding</keyword>
<keyword evidence="2 12" id="KW-1003">Cell membrane</keyword>
<evidence type="ECO:0000313" key="15">
    <source>
        <dbReference type="EMBL" id="POP50795.1"/>
    </source>
</evidence>
<evidence type="ECO:0000256" key="7">
    <source>
        <dbReference type="ARBA" id="ARBA00022842"/>
    </source>
</evidence>
<comment type="subcellular location">
    <subcellularLocation>
        <location evidence="12">Cell inner membrane</location>
        <topology evidence="12">Multi-pass membrane protein</topology>
    </subcellularLocation>
    <subcellularLocation>
        <location evidence="1">Cell membrane</location>
        <topology evidence="1">Multi-pass membrane protein</topology>
    </subcellularLocation>
</comment>
<keyword evidence="4 12" id="KW-0328">Glycosyltransferase</keyword>
<keyword evidence="6 12" id="KW-0812">Transmembrane</keyword>
<dbReference type="Pfam" id="PF00953">
    <property type="entry name" value="Glycos_transf_4"/>
    <property type="match status" value="1"/>
</dbReference>
<dbReference type="UniPathway" id="UPA00281"/>
<feature type="transmembrane region" description="Helical" evidence="12">
    <location>
        <begin position="242"/>
        <end position="258"/>
    </location>
</feature>
<comment type="pathway">
    <text evidence="12">Bacterial outer membrane biogenesis; LPS O-antigen biosynthesis.</text>
</comment>
<feature type="binding site" evidence="13">
    <location>
        <position position="219"/>
    </location>
    <ligand>
        <name>Mg(2+)</name>
        <dbReference type="ChEBI" id="CHEBI:18420"/>
    </ligand>
</feature>
<dbReference type="Proteomes" id="UP000237073">
    <property type="component" value="Unassembled WGS sequence"/>
</dbReference>
<dbReference type="EC" id="2.7.8.33" evidence="12"/>
<feature type="transmembrane region" description="Helical" evidence="12">
    <location>
        <begin position="73"/>
        <end position="91"/>
    </location>
</feature>
<dbReference type="GO" id="GO:0009243">
    <property type="term" value="P:O antigen biosynthetic process"/>
    <property type="evidence" value="ECO:0007669"/>
    <property type="project" value="UniProtKB-UniRule"/>
</dbReference>
<dbReference type="InterPro" id="IPR012750">
    <property type="entry name" value="ECA_WecA-rel"/>
</dbReference>
<evidence type="ECO:0000256" key="2">
    <source>
        <dbReference type="ARBA" id="ARBA00022475"/>
    </source>
</evidence>
<dbReference type="InterPro" id="IPR018480">
    <property type="entry name" value="PNAcMuramoyl-5peptid_Trfase_CS"/>
</dbReference>
<dbReference type="GO" id="GO:0016757">
    <property type="term" value="F:glycosyltransferase activity"/>
    <property type="evidence" value="ECO:0007669"/>
    <property type="project" value="UniProtKB-KW"/>
</dbReference>
<evidence type="ECO:0000256" key="3">
    <source>
        <dbReference type="ARBA" id="ARBA00022519"/>
    </source>
</evidence>
<feature type="transmembrane region" description="Helical" evidence="12">
    <location>
        <begin position="215"/>
        <end position="236"/>
    </location>
</feature>
<dbReference type="OrthoDB" id="9783652at2"/>
<comment type="cofactor">
    <cofactor evidence="12">
        <name>Mn(2+)</name>
        <dbReference type="ChEBI" id="CHEBI:29035"/>
    </cofactor>
</comment>
<evidence type="ECO:0000256" key="11">
    <source>
        <dbReference type="ARBA" id="ARBA00023211"/>
    </source>
</evidence>
<comment type="function">
    <text evidence="12">Catalyzes the transfer of the GlcNAc-1-phosphate moiety from UDP-GlcNAc onto the carrier lipid undecaprenyl phosphate (C55-P), yielding GlcNAc-pyrophosphoryl-undecaprenyl (GlcNAc-PP-C55).</text>
</comment>
<dbReference type="UniPathway" id="UPA00566"/>
<dbReference type="InterPro" id="IPR000715">
    <property type="entry name" value="Glycosyl_transferase_4"/>
</dbReference>
<evidence type="ECO:0000313" key="16">
    <source>
        <dbReference type="Proteomes" id="UP000237073"/>
    </source>
</evidence>
<comment type="caution">
    <text evidence="15">The sequence shown here is derived from an EMBL/GenBank/DDBJ whole genome shotgun (WGS) entry which is preliminary data.</text>
</comment>
<dbReference type="Proteomes" id="UP000247005">
    <property type="component" value="Unassembled WGS sequence"/>
</dbReference>
<reference evidence="16 17" key="1">
    <citation type="submission" date="2018-01" db="EMBL/GenBank/DDBJ databases">
        <title>Superficieibacter electus gen. nov., sp. nov., an extended-spectrum beta-lactamase possessing member of the Enterobacteriaceae family, isolated from intensive care unit surfaces.</title>
        <authorList>
            <person name="Potter R.F."/>
            <person name="D'Souza A.W."/>
        </authorList>
    </citation>
    <scope>NUCLEOTIDE SEQUENCE [LARGE SCALE GENOMIC DNA]</scope>
    <source>
        <strain evidence="15 17">BP-1</strain>
        <strain evidence="14 16">BP-2</strain>
    </source>
</reference>
<proteinExistence type="inferred from homology"/>
<keyword evidence="3 12" id="KW-0997">Cell inner membrane</keyword>
<dbReference type="EMBL" id="PQGD01000001">
    <property type="protein sequence ID" value="POP50795.1"/>
    <property type="molecule type" value="Genomic_DNA"/>
</dbReference>
<evidence type="ECO:0000256" key="4">
    <source>
        <dbReference type="ARBA" id="ARBA00022676"/>
    </source>
</evidence>
<keyword evidence="10 12" id="KW-0472">Membrane</keyword>
<dbReference type="NCBIfam" id="TIGR02380">
    <property type="entry name" value="ECA_wecA"/>
    <property type="match status" value="1"/>
</dbReference>
<dbReference type="HAMAP" id="MF_02030">
    <property type="entry name" value="WecA_Gammaproteo"/>
    <property type="match status" value="1"/>
</dbReference>
<keyword evidence="11 12" id="KW-0464">Manganese</keyword>
<keyword evidence="16" id="KW-1185">Reference proteome</keyword>
<keyword evidence="5 12" id="KW-0808">Transferase</keyword>
<dbReference type="GO" id="GO:0044038">
    <property type="term" value="P:cell wall macromolecule biosynthetic process"/>
    <property type="evidence" value="ECO:0007669"/>
    <property type="project" value="TreeGrafter"/>
</dbReference>
<sequence>MCTENSESYMDFVMILISAIGGLAVAGFTAPVFGLVDKPDARKVHEGHIPLVGGISVWVAMSALQYLNPQWLPHQQMFWFSISMLLIIGVLDDRFNLPVLPRVIAQAIAAVLMMRSGLWLSSLGELIPGYVVTLGAVGYLITLIAIWASINAFNMIDGIDGLLGAVSCVTFGALGILFYLHGNIGAWHWCLALVLAIMPYLLANLGLFGGKKRKVFMGDAGSTVIGFAAIWLLVMATQNDDAIIAPVTALWLIALPLADMSAVSIRRILSGNSPFRPDRGHIHHIIMKCGYSSRRTLVILFAAAVILASIGILFDRLQIAEWLSLALFLLCFAAWVRFSMKVFHR</sequence>
<feature type="transmembrane region" description="Helical" evidence="12">
    <location>
        <begin position="297"/>
        <end position="314"/>
    </location>
</feature>
<protein>
    <recommendedName>
        <fullName evidence="12">Undecaprenyl-phosphate alpha-N-acetylglucosaminyl 1-phosphate transferase</fullName>
        <ecNumber evidence="12">2.7.8.33</ecNumber>
    </recommendedName>
    <alternativeName>
        <fullName evidence="12">UDP-GlcNAc:undecaprenyl-phosphate GlcNAc-1-phosphate transferase</fullName>
    </alternativeName>
    <alternativeName>
        <fullName evidence="12">Undecaprenyl-phosphate GlcNAc-1-phosphate transferase</fullName>
    </alternativeName>
</protein>
<evidence type="ECO:0000256" key="5">
    <source>
        <dbReference type="ARBA" id="ARBA00022679"/>
    </source>
</evidence>
<name>A0A2P5GW81_9ENTR</name>
<feature type="transmembrane region" description="Helical" evidence="12">
    <location>
        <begin position="127"/>
        <end position="150"/>
    </location>
</feature>
<gene>
    <name evidence="12" type="primary">wecA</name>
    <name evidence="15" type="ORF">CHU32_01170</name>
    <name evidence="14" type="ORF">CHU33_01165</name>
</gene>
<organism evidence="15 17">
    <name type="scientific">Superficieibacter electus</name>
    <dbReference type="NCBI Taxonomy" id="2022662"/>
    <lineage>
        <taxon>Bacteria</taxon>
        <taxon>Pseudomonadati</taxon>
        <taxon>Pseudomonadota</taxon>
        <taxon>Gammaproteobacteria</taxon>
        <taxon>Enterobacterales</taxon>
        <taxon>Enterobacteriaceae</taxon>
        <taxon>Superficieibacter</taxon>
    </lineage>
</organism>
<evidence type="ECO:0000256" key="9">
    <source>
        <dbReference type="ARBA" id="ARBA00022989"/>
    </source>
</evidence>
<dbReference type="GO" id="GO:0036380">
    <property type="term" value="F:UDP-N-acetylglucosamine-undecaprenyl-phosphate N-acetylglucosaminephosphotransferase activity"/>
    <property type="evidence" value="ECO:0007669"/>
    <property type="project" value="UniProtKB-UniRule"/>
</dbReference>
<feature type="transmembrane region" description="Helical" evidence="12">
    <location>
        <begin position="186"/>
        <end position="203"/>
    </location>
</feature>
<dbReference type="PANTHER" id="PTHR22926">
    <property type="entry name" value="PHOSPHO-N-ACETYLMURAMOYL-PENTAPEPTIDE-TRANSFERASE"/>
    <property type="match status" value="1"/>
</dbReference>
<comment type="similarity">
    <text evidence="12">Belongs to the glycosyltransferase 4 family. WecA subfamily.</text>
</comment>
<feature type="binding site" evidence="13">
    <location>
        <position position="154"/>
    </location>
    <ligand>
        <name>Mg(2+)</name>
        <dbReference type="ChEBI" id="CHEBI:18420"/>
    </ligand>
</feature>
<dbReference type="GO" id="GO:0000287">
    <property type="term" value="F:magnesium ion binding"/>
    <property type="evidence" value="ECO:0007669"/>
    <property type="project" value="InterPro"/>
</dbReference>
<accession>A0A2P5GW81</accession>
<feature type="transmembrane region" description="Helical" evidence="12">
    <location>
        <begin position="12"/>
        <end position="36"/>
    </location>
</feature>
<evidence type="ECO:0000313" key="17">
    <source>
        <dbReference type="Proteomes" id="UP000247005"/>
    </source>
</evidence>
<keyword evidence="8 12" id="KW-0448">Lipopolysaccharide biosynthesis</keyword>
<keyword evidence="7 12" id="KW-0460">Magnesium</keyword>
<comment type="catalytic activity">
    <reaction evidence="12">
        <text>di-trans,octa-cis-undecaprenyl phosphate + UDP-N-acetyl-alpha-D-glucosamine = N-acetyl-alpha-D-glucosaminyl-di-trans,octa-cis-undecaprenyl diphosphate + UMP</text>
        <dbReference type="Rhea" id="RHEA:28090"/>
        <dbReference type="ChEBI" id="CHEBI:57705"/>
        <dbReference type="ChEBI" id="CHEBI:57865"/>
        <dbReference type="ChEBI" id="CHEBI:60392"/>
        <dbReference type="ChEBI" id="CHEBI:62959"/>
        <dbReference type="EC" id="2.7.8.33"/>
    </reaction>
</comment>
<evidence type="ECO:0000313" key="14">
    <source>
        <dbReference type="EMBL" id="POP47782.1"/>
    </source>
</evidence>
<dbReference type="PANTHER" id="PTHR22926:SF3">
    <property type="entry name" value="UNDECAPRENYL-PHOSPHATE ALPHA-N-ACETYLGLUCOSAMINYL 1-PHOSPHATE TRANSFERASE"/>
    <property type="match status" value="1"/>
</dbReference>
<dbReference type="GO" id="GO:0009276">
    <property type="term" value="C:Gram-negative-bacterium-type cell wall"/>
    <property type="evidence" value="ECO:0007669"/>
    <property type="project" value="InterPro"/>
</dbReference>
<evidence type="ECO:0000256" key="12">
    <source>
        <dbReference type="HAMAP-Rule" id="MF_02030"/>
    </source>
</evidence>
<dbReference type="PROSITE" id="PS01348">
    <property type="entry name" value="MRAY_2"/>
    <property type="match status" value="1"/>
</dbReference>
<evidence type="ECO:0000256" key="10">
    <source>
        <dbReference type="ARBA" id="ARBA00023136"/>
    </source>
</evidence>
<keyword evidence="9 12" id="KW-1133">Transmembrane helix</keyword>
<dbReference type="AlphaFoldDB" id="A0A2P5GW81"/>
<dbReference type="CDD" id="cd06853">
    <property type="entry name" value="GT_WecA_like"/>
    <property type="match status" value="1"/>
</dbReference>
<evidence type="ECO:0000256" key="1">
    <source>
        <dbReference type="ARBA" id="ARBA00004651"/>
    </source>
</evidence>
<comment type="cofactor">
    <cofactor evidence="12 13">
        <name>Mg(2+)</name>
        <dbReference type="ChEBI" id="CHEBI:18420"/>
    </cofactor>
</comment>
<feature type="transmembrane region" description="Helical" evidence="12">
    <location>
        <begin position="162"/>
        <end position="180"/>
    </location>
</feature>
<evidence type="ECO:0000256" key="13">
    <source>
        <dbReference type="PIRSR" id="PIRSR600715-1"/>
    </source>
</evidence>
<dbReference type="GO" id="GO:0009246">
    <property type="term" value="P:enterobacterial common antigen biosynthetic process"/>
    <property type="evidence" value="ECO:0007669"/>
    <property type="project" value="UniProtKB-UniRule"/>
</dbReference>
<dbReference type="GO" id="GO:0030145">
    <property type="term" value="F:manganese ion binding"/>
    <property type="evidence" value="ECO:0007669"/>
    <property type="project" value="InterPro"/>
</dbReference>
<evidence type="ECO:0000256" key="6">
    <source>
        <dbReference type="ARBA" id="ARBA00022692"/>
    </source>
</evidence>
<feature type="transmembrane region" description="Helical" evidence="12">
    <location>
        <begin position="320"/>
        <end position="338"/>
    </location>
</feature>
<dbReference type="EMBL" id="PQGE01000001">
    <property type="protein sequence ID" value="POP47782.1"/>
    <property type="molecule type" value="Genomic_DNA"/>
</dbReference>
<dbReference type="GO" id="GO:0071555">
    <property type="term" value="P:cell wall organization"/>
    <property type="evidence" value="ECO:0007669"/>
    <property type="project" value="TreeGrafter"/>
</dbReference>
<dbReference type="GO" id="GO:0005886">
    <property type="term" value="C:plasma membrane"/>
    <property type="evidence" value="ECO:0007669"/>
    <property type="project" value="UniProtKB-SubCell"/>
</dbReference>